<keyword evidence="1" id="KW-1133">Transmembrane helix</keyword>
<keyword evidence="3" id="KW-1185">Reference proteome</keyword>
<evidence type="ECO:0000313" key="2">
    <source>
        <dbReference type="EMBL" id="KAI8033239.1"/>
    </source>
</evidence>
<protein>
    <submittedName>
        <fullName evidence="2">Uncharacterized protein</fullName>
    </submittedName>
</protein>
<dbReference type="Proteomes" id="UP001059596">
    <property type="component" value="Unassembled WGS sequence"/>
</dbReference>
<gene>
    <name evidence="2" type="ORF">M5D96_014005</name>
</gene>
<keyword evidence="1" id="KW-0472">Membrane</keyword>
<comment type="caution">
    <text evidence="2">The sequence shown here is derived from an EMBL/GenBank/DDBJ whole genome shotgun (WGS) entry which is preliminary data.</text>
</comment>
<evidence type="ECO:0000256" key="1">
    <source>
        <dbReference type="SAM" id="Phobius"/>
    </source>
</evidence>
<sequence>MGAFRKISRRHILIGRMALLTTCLYIIKIAHPYILPSTQAITASGATRTLAGNVNPNNRLPRTSASQLNNGNSPITNFKIAAKSLNTTRNGNLRIR</sequence>
<evidence type="ECO:0000313" key="3">
    <source>
        <dbReference type="Proteomes" id="UP001059596"/>
    </source>
</evidence>
<reference evidence="2" key="1">
    <citation type="journal article" date="2023" name="Genome Biol. Evol.">
        <title>Long-read-based Genome Assembly of Drosophila gunungcola Reveals Fewer Chemosensory Genes in Flower-breeding Species.</title>
        <authorList>
            <person name="Negi A."/>
            <person name="Liao B.Y."/>
            <person name="Yeh S.D."/>
        </authorList>
    </citation>
    <scope>NUCLEOTIDE SEQUENCE</scope>
    <source>
        <strain evidence="2">Sukarami</strain>
    </source>
</reference>
<proteinExistence type="predicted"/>
<name>A0A9P9YB08_9MUSC</name>
<keyword evidence="1" id="KW-0812">Transmembrane</keyword>
<accession>A0A9P9YB08</accession>
<feature type="transmembrane region" description="Helical" evidence="1">
    <location>
        <begin position="12"/>
        <end position="34"/>
    </location>
</feature>
<organism evidence="2 3">
    <name type="scientific">Drosophila gunungcola</name>
    <name type="common">fruit fly</name>
    <dbReference type="NCBI Taxonomy" id="103775"/>
    <lineage>
        <taxon>Eukaryota</taxon>
        <taxon>Metazoa</taxon>
        <taxon>Ecdysozoa</taxon>
        <taxon>Arthropoda</taxon>
        <taxon>Hexapoda</taxon>
        <taxon>Insecta</taxon>
        <taxon>Pterygota</taxon>
        <taxon>Neoptera</taxon>
        <taxon>Endopterygota</taxon>
        <taxon>Diptera</taxon>
        <taxon>Brachycera</taxon>
        <taxon>Muscomorpha</taxon>
        <taxon>Ephydroidea</taxon>
        <taxon>Drosophilidae</taxon>
        <taxon>Drosophila</taxon>
        <taxon>Sophophora</taxon>
    </lineage>
</organism>
<dbReference type="EMBL" id="JAMKOV010000162">
    <property type="protein sequence ID" value="KAI8033239.1"/>
    <property type="molecule type" value="Genomic_DNA"/>
</dbReference>
<dbReference type="AlphaFoldDB" id="A0A9P9YB08"/>